<reference evidence="2" key="1">
    <citation type="submission" date="2020-06" db="EMBL/GenBank/DDBJ databases">
        <title>Unique genomic features of the anaerobic methanotrophic archaea.</title>
        <authorList>
            <person name="Chadwick G.L."/>
            <person name="Skennerton C.T."/>
            <person name="Laso-Perez R."/>
            <person name="Leu A.O."/>
            <person name="Speth D.R."/>
            <person name="Yu H."/>
            <person name="Morgan-Lang C."/>
            <person name="Hatzenpichler R."/>
            <person name="Goudeau D."/>
            <person name="Malmstrom R."/>
            <person name="Brazelton W.J."/>
            <person name="Woyke T."/>
            <person name="Hallam S.J."/>
            <person name="Tyson G.W."/>
            <person name="Wegener G."/>
            <person name="Boetius A."/>
            <person name="Orphan V."/>
        </authorList>
    </citation>
    <scope>NUCLEOTIDE SEQUENCE</scope>
</reference>
<proteinExistence type="predicted"/>
<dbReference type="AlphaFoldDB" id="A0A7G9YQK8"/>
<sequence length="399" mass="46029">MPCKPAKARHLLEAGKAEVVQRTPFTIRLLWDCEEITQNITLGIDAGYTTIGFSAVTTDKELIAGELELRNDVKRLLEKRKAYRRTRRSRKWYRKPRFNNRGKKGWLAPSIKHKLNSHIKLIEKLKKILPITRIIVEVASFDTQKMQNPEISNIEYQQGELQGYEVREYLLEKWGRKCAYCSKKYVPLEIEHIVPRSRGGSDRVSNLTIACHECNQTAEEFGHPQIQAKAEKSLKATAFMNIVRNRIVDILGCDQTYGYITKHDRIELYLKKSHANDAFVIADGNDQERANHIHIGKQVRRQNRSLFKANFFKGGKLKRNTVKEVKGFRRFDKVKYDDKECFIHGLRSSGYFDLRTITGDRIGTSVNSKKLTLLERARGIIQEMCAIPPRACGRGLLAR</sequence>
<protein>
    <recommendedName>
        <fullName evidence="1">HNH nuclease domain-containing protein</fullName>
    </recommendedName>
</protein>
<feature type="domain" description="HNH nuclease" evidence="1">
    <location>
        <begin position="165"/>
        <end position="216"/>
    </location>
</feature>
<dbReference type="NCBIfam" id="NF040563">
    <property type="entry name" value="guided_IscB"/>
    <property type="match status" value="1"/>
</dbReference>
<dbReference type="CDD" id="cd00085">
    <property type="entry name" value="HNHc"/>
    <property type="match status" value="1"/>
</dbReference>
<evidence type="ECO:0000313" key="2">
    <source>
        <dbReference type="EMBL" id="QNO50292.1"/>
    </source>
</evidence>
<dbReference type="PANTHER" id="PTHR33877">
    <property type="entry name" value="SLL1193 PROTEIN"/>
    <property type="match status" value="1"/>
</dbReference>
<dbReference type="PANTHER" id="PTHR33877:SF2">
    <property type="entry name" value="OS07G0170200 PROTEIN"/>
    <property type="match status" value="1"/>
</dbReference>
<dbReference type="SMART" id="SM00507">
    <property type="entry name" value="HNHc"/>
    <property type="match status" value="1"/>
</dbReference>
<dbReference type="Gene3D" id="1.10.30.50">
    <property type="match status" value="1"/>
</dbReference>
<dbReference type="InterPro" id="IPR052892">
    <property type="entry name" value="NA-targeting_endonuclease"/>
</dbReference>
<dbReference type="Pfam" id="PF14279">
    <property type="entry name" value="HNH_5"/>
    <property type="match status" value="1"/>
</dbReference>
<dbReference type="InterPro" id="IPR047693">
    <property type="entry name" value="RNA-guided_IscB-like"/>
</dbReference>
<organism evidence="2">
    <name type="scientific">Candidatus Methanogaster sp. ANME-2c ERB4</name>
    <dbReference type="NCBI Taxonomy" id="2759911"/>
    <lineage>
        <taxon>Archaea</taxon>
        <taxon>Methanobacteriati</taxon>
        <taxon>Methanobacteriota</taxon>
        <taxon>Stenosarchaea group</taxon>
        <taxon>Methanomicrobia</taxon>
        <taxon>Methanosarcinales</taxon>
        <taxon>ANME-2 cluster</taxon>
        <taxon>Candidatus Methanogasteraceae</taxon>
        <taxon>Candidatus Methanogaster</taxon>
    </lineage>
</organism>
<dbReference type="Pfam" id="PF14239">
    <property type="entry name" value="RRXRR"/>
    <property type="match status" value="1"/>
</dbReference>
<dbReference type="InterPro" id="IPR003615">
    <property type="entry name" value="HNH_nuc"/>
</dbReference>
<gene>
    <name evidence="2" type="ORF">AHGKLJGF_00027</name>
</gene>
<evidence type="ECO:0000259" key="1">
    <source>
        <dbReference type="SMART" id="SM00507"/>
    </source>
</evidence>
<dbReference type="InterPro" id="IPR025938">
    <property type="entry name" value="RRXRR_dom"/>
</dbReference>
<dbReference type="InterPro" id="IPR029471">
    <property type="entry name" value="HNH_5"/>
</dbReference>
<dbReference type="EMBL" id="MT631418">
    <property type="protein sequence ID" value="QNO50292.1"/>
    <property type="molecule type" value="Genomic_DNA"/>
</dbReference>
<name>A0A7G9YQK8_9EURY</name>
<accession>A0A7G9YQK8</accession>